<dbReference type="PANTHER" id="PTHR47119">
    <property type="entry name" value="PLANT VIRAL-RESPONSE FAMILY PROTEIN"/>
    <property type="match status" value="1"/>
</dbReference>
<feature type="transmembrane region" description="Helical" evidence="6">
    <location>
        <begin position="57"/>
        <end position="78"/>
    </location>
</feature>
<sequence>MLLMFFIYNVVILLSEQTSFLPLLEGALCFIASTAFCAEYLLFYCHSTIHKGLEGHYHLLLVLLVAFCILSSIAGALMPTSFAADLSNGIALALWFYQSGITSAITLLYMYMNSHWLVSSYEAASPYRTQRLYLAHSLAKREVECGRILELGWPGP</sequence>
<comment type="subcellular location">
    <subcellularLocation>
        <location evidence="1">Membrane</location>
        <topology evidence="1">Multi-pass membrane protein</topology>
    </subcellularLocation>
</comment>
<dbReference type="GO" id="GO:0016020">
    <property type="term" value="C:membrane"/>
    <property type="evidence" value="ECO:0007669"/>
    <property type="project" value="UniProtKB-SubCell"/>
</dbReference>
<proteinExistence type="inferred from homology"/>
<evidence type="ECO:0000256" key="1">
    <source>
        <dbReference type="ARBA" id="ARBA00004141"/>
    </source>
</evidence>
<protein>
    <submittedName>
        <fullName evidence="7">Uncharacterized protein</fullName>
    </submittedName>
</protein>
<organism evidence="7 8">
    <name type="scientific">Heracleum sosnowskyi</name>
    <dbReference type="NCBI Taxonomy" id="360622"/>
    <lineage>
        <taxon>Eukaryota</taxon>
        <taxon>Viridiplantae</taxon>
        <taxon>Streptophyta</taxon>
        <taxon>Embryophyta</taxon>
        <taxon>Tracheophyta</taxon>
        <taxon>Spermatophyta</taxon>
        <taxon>Magnoliopsida</taxon>
        <taxon>eudicotyledons</taxon>
        <taxon>Gunneridae</taxon>
        <taxon>Pentapetalae</taxon>
        <taxon>asterids</taxon>
        <taxon>campanulids</taxon>
        <taxon>Apiales</taxon>
        <taxon>Apiaceae</taxon>
        <taxon>Apioideae</taxon>
        <taxon>apioid superclade</taxon>
        <taxon>Tordylieae</taxon>
        <taxon>Tordyliinae</taxon>
        <taxon>Heracleum</taxon>
    </lineage>
</organism>
<dbReference type="Proteomes" id="UP001237642">
    <property type="component" value="Unassembled WGS sequence"/>
</dbReference>
<reference evidence="7" key="1">
    <citation type="submission" date="2023-02" db="EMBL/GenBank/DDBJ databases">
        <title>Genome of toxic invasive species Heracleum sosnowskyi carries increased number of genes despite the absence of recent whole-genome duplications.</title>
        <authorList>
            <person name="Schelkunov M."/>
            <person name="Shtratnikova V."/>
            <person name="Makarenko M."/>
            <person name="Klepikova A."/>
            <person name="Omelchenko D."/>
            <person name="Novikova G."/>
            <person name="Obukhova E."/>
            <person name="Bogdanov V."/>
            <person name="Penin A."/>
            <person name="Logacheva M."/>
        </authorList>
    </citation>
    <scope>NUCLEOTIDE SEQUENCE</scope>
    <source>
        <strain evidence="7">Hsosn_3</strain>
        <tissue evidence="7">Leaf</tissue>
    </source>
</reference>
<dbReference type="EMBL" id="JAUIZM010000010">
    <property type="protein sequence ID" value="KAK1361749.1"/>
    <property type="molecule type" value="Genomic_DNA"/>
</dbReference>
<dbReference type="InterPro" id="IPR006904">
    <property type="entry name" value="DUF716"/>
</dbReference>
<evidence type="ECO:0000256" key="3">
    <source>
        <dbReference type="ARBA" id="ARBA00022692"/>
    </source>
</evidence>
<keyword evidence="8" id="KW-1185">Reference proteome</keyword>
<gene>
    <name evidence="7" type="ORF">POM88_046223</name>
</gene>
<name>A0AAD8H781_9APIA</name>
<evidence type="ECO:0000256" key="2">
    <source>
        <dbReference type="ARBA" id="ARBA00006948"/>
    </source>
</evidence>
<dbReference type="PANTHER" id="PTHR47119:SF1">
    <property type="entry name" value="PLANT VIRAL-RESPONSE FAMILY PROTEIN"/>
    <property type="match status" value="1"/>
</dbReference>
<keyword evidence="3 6" id="KW-0812">Transmembrane</keyword>
<dbReference type="Pfam" id="PF04819">
    <property type="entry name" value="DUF716"/>
    <property type="match status" value="1"/>
</dbReference>
<comment type="caution">
    <text evidence="7">The sequence shown here is derived from an EMBL/GenBank/DDBJ whole genome shotgun (WGS) entry which is preliminary data.</text>
</comment>
<evidence type="ECO:0000313" key="8">
    <source>
        <dbReference type="Proteomes" id="UP001237642"/>
    </source>
</evidence>
<evidence type="ECO:0000313" key="7">
    <source>
        <dbReference type="EMBL" id="KAK1361749.1"/>
    </source>
</evidence>
<feature type="transmembrane region" description="Helical" evidence="6">
    <location>
        <begin position="90"/>
        <end position="111"/>
    </location>
</feature>
<keyword evidence="5 6" id="KW-0472">Membrane</keyword>
<comment type="similarity">
    <text evidence="2">Belongs to the TMEM45 family.</text>
</comment>
<evidence type="ECO:0000256" key="6">
    <source>
        <dbReference type="SAM" id="Phobius"/>
    </source>
</evidence>
<dbReference type="AlphaFoldDB" id="A0AAD8H781"/>
<keyword evidence="4 6" id="KW-1133">Transmembrane helix</keyword>
<reference evidence="7" key="2">
    <citation type="submission" date="2023-05" db="EMBL/GenBank/DDBJ databases">
        <authorList>
            <person name="Schelkunov M.I."/>
        </authorList>
    </citation>
    <scope>NUCLEOTIDE SEQUENCE</scope>
    <source>
        <strain evidence="7">Hsosn_3</strain>
        <tissue evidence="7">Leaf</tissue>
    </source>
</reference>
<evidence type="ECO:0000256" key="4">
    <source>
        <dbReference type="ARBA" id="ARBA00022989"/>
    </source>
</evidence>
<feature type="transmembrane region" description="Helical" evidence="6">
    <location>
        <begin position="20"/>
        <end position="45"/>
    </location>
</feature>
<evidence type="ECO:0000256" key="5">
    <source>
        <dbReference type="ARBA" id="ARBA00023136"/>
    </source>
</evidence>
<accession>A0AAD8H781</accession>